<accession>A0A840I137</accession>
<comment type="caution">
    <text evidence="2">The sequence shown here is derived from an EMBL/GenBank/DDBJ whole genome shotgun (WGS) entry which is preliminary data.</text>
</comment>
<keyword evidence="3" id="KW-1185">Reference proteome</keyword>
<evidence type="ECO:0000256" key="1">
    <source>
        <dbReference type="SAM" id="SignalP"/>
    </source>
</evidence>
<proteinExistence type="predicted"/>
<protein>
    <submittedName>
        <fullName evidence="2">UrcA family protein</fullName>
    </submittedName>
</protein>
<dbReference type="RefSeq" id="WP_183815496.1">
    <property type="nucleotide sequence ID" value="NZ_JACHOB010000001.1"/>
</dbReference>
<name>A0A840I137_9PROT</name>
<sequence>MKKIYLPALAAIATLSATAYAGDVTVSVHSGDLASERGVAETYAKIERTAEAACGTKRRTSLRQHAAAERCREELVEEIVSGFDHPVLTAWHAGAERPRLALAD</sequence>
<dbReference type="EMBL" id="JACHOB010000001">
    <property type="protein sequence ID" value="MBB4657993.1"/>
    <property type="molecule type" value="Genomic_DNA"/>
</dbReference>
<organism evidence="2 3">
    <name type="scientific">Parvularcula dongshanensis</name>
    <dbReference type="NCBI Taxonomy" id="1173995"/>
    <lineage>
        <taxon>Bacteria</taxon>
        <taxon>Pseudomonadati</taxon>
        <taxon>Pseudomonadota</taxon>
        <taxon>Alphaproteobacteria</taxon>
        <taxon>Parvularculales</taxon>
        <taxon>Parvularculaceae</taxon>
        <taxon>Parvularcula</taxon>
    </lineage>
</organism>
<feature type="chain" id="PRO_5032390272" evidence="1">
    <location>
        <begin position="22"/>
        <end position="104"/>
    </location>
</feature>
<reference evidence="2 3" key="1">
    <citation type="submission" date="2020-08" db="EMBL/GenBank/DDBJ databases">
        <title>Genomic Encyclopedia of Type Strains, Phase IV (KMG-IV): sequencing the most valuable type-strain genomes for metagenomic binning, comparative biology and taxonomic classification.</title>
        <authorList>
            <person name="Goeker M."/>
        </authorList>
    </citation>
    <scope>NUCLEOTIDE SEQUENCE [LARGE SCALE GENOMIC DNA]</scope>
    <source>
        <strain evidence="2 3">DSM 102850</strain>
    </source>
</reference>
<keyword evidence="1" id="KW-0732">Signal</keyword>
<dbReference type="Proteomes" id="UP000563524">
    <property type="component" value="Unassembled WGS sequence"/>
</dbReference>
<evidence type="ECO:0000313" key="2">
    <source>
        <dbReference type="EMBL" id="MBB4657993.1"/>
    </source>
</evidence>
<dbReference type="AlphaFoldDB" id="A0A840I137"/>
<dbReference type="NCBIfam" id="TIGR04433">
    <property type="entry name" value="UrcA_uranyl"/>
    <property type="match status" value="1"/>
</dbReference>
<dbReference type="InterPro" id="IPR030972">
    <property type="entry name" value="UrcA_uranyl"/>
</dbReference>
<feature type="signal peptide" evidence="1">
    <location>
        <begin position="1"/>
        <end position="21"/>
    </location>
</feature>
<gene>
    <name evidence="2" type="ORF">GGQ59_000493</name>
</gene>
<evidence type="ECO:0000313" key="3">
    <source>
        <dbReference type="Proteomes" id="UP000563524"/>
    </source>
</evidence>